<evidence type="ECO:0000256" key="12">
    <source>
        <dbReference type="ARBA" id="ARBA00048697"/>
    </source>
</evidence>
<dbReference type="CDD" id="cd01335">
    <property type="entry name" value="Radical_SAM"/>
    <property type="match status" value="1"/>
</dbReference>
<protein>
    <recommendedName>
        <fullName evidence="2">GTP 3',8-cyclase</fullName>
        <ecNumber evidence="2">4.1.99.22</ecNumber>
    </recommendedName>
</protein>
<dbReference type="OrthoDB" id="9763993at2"/>
<keyword evidence="9" id="KW-0342">GTP-binding</keyword>
<feature type="domain" description="Radical SAM core" evidence="13">
    <location>
        <begin position="5"/>
        <end position="226"/>
    </location>
</feature>
<dbReference type="GO" id="GO:0061799">
    <property type="term" value="F:cyclic pyranopterin monophosphate synthase activity"/>
    <property type="evidence" value="ECO:0007669"/>
    <property type="project" value="TreeGrafter"/>
</dbReference>
<dbReference type="PROSITE" id="PS51918">
    <property type="entry name" value="RADICAL_SAM"/>
    <property type="match status" value="1"/>
</dbReference>
<dbReference type="SFLD" id="SFLDG01067">
    <property type="entry name" value="SPASM/twitch_domain_containing"/>
    <property type="match status" value="1"/>
</dbReference>
<dbReference type="GO" id="GO:0051539">
    <property type="term" value="F:4 iron, 4 sulfur cluster binding"/>
    <property type="evidence" value="ECO:0007669"/>
    <property type="project" value="UniProtKB-KW"/>
</dbReference>
<evidence type="ECO:0000256" key="9">
    <source>
        <dbReference type="ARBA" id="ARBA00023134"/>
    </source>
</evidence>
<keyword evidence="4" id="KW-0949">S-adenosyl-L-methionine</keyword>
<dbReference type="InterPro" id="IPR007197">
    <property type="entry name" value="rSAM"/>
</dbReference>
<evidence type="ECO:0000313" key="14">
    <source>
        <dbReference type="EMBL" id="ARS35845.1"/>
    </source>
</evidence>
<keyword evidence="5" id="KW-0479">Metal-binding</keyword>
<dbReference type="EC" id="4.1.99.22" evidence="2"/>
<dbReference type="SUPFAM" id="SSF102114">
    <property type="entry name" value="Radical SAM enzymes"/>
    <property type="match status" value="1"/>
</dbReference>
<evidence type="ECO:0000256" key="2">
    <source>
        <dbReference type="ARBA" id="ARBA00012167"/>
    </source>
</evidence>
<proteinExistence type="predicted"/>
<dbReference type="RefSeq" id="WP_025606995.1">
    <property type="nucleotide sequence ID" value="NZ_CP021235.1"/>
</dbReference>
<dbReference type="SMART" id="SM00729">
    <property type="entry name" value="Elp3"/>
    <property type="match status" value="1"/>
</dbReference>
<keyword evidence="15" id="KW-1185">Reference proteome</keyword>
<dbReference type="InterPro" id="IPR006638">
    <property type="entry name" value="Elp3/MiaA/NifB-like_rSAM"/>
</dbReference>
<dbReference type="SFLD" id="SFLDG01383">
    <property type="entry name" value="cyclic_pyranopterin_phosphate"/>
    <property type="match status" value="1"/>
</dbReference>
<dbReference type="InterPro" id="IPR058240">
    <property type="entry name" value="rSAM_sf"/>
</dbReference>
<dbReference type="PANTHER" id="PTHR22960:SF0">
    <property type="entry name" value="MOLYBDENUM COFACTOR BIOSYNTHESIS PROTEIN 1"/>
    <property type="match status" value="1"/>
</dbReference>
<evidence type="ECO:0000313" key="15">
    <source>
        <dbReference type="Proteomes" id="UP000266292"/>
    </source>
</evidence>
<evidence type="ECO:0000256" key="1">
    <source>
        <dbReference type="ARBA" id="ARBA00001966"/>
    </source>
</evidence>
<evidence type="ECO:0000256" key="8">
    <source>
        <dbReference type="ARBA" id="ARBA00023014"/>
    </source>
</evidence>
<dbReference type="SFLD" id="SFLDG01386">
    <property type="entry name" value="main_SPASM_domain-containing"/>
    <property type="match status" value="1"/>
</dbReference>
<sequence length="329" mass="36808">MLIDNHGRRVNYLRLAVTDRCNLRCFYCMPEHGNEWLQRKELMTYEEMLQICSVLVKMGVDKVRITGGEPFVRKGMMRFLSDLTKLPGLEQVSITTNGVLTAPLVPELKKIGIHSVNLSLDTLDRNRFFAITRRDVLPDVMHTLEALLQHELPVKLNTVVMDGKNVQDIKPLVELTKELPVSVRFIEEMPFNGSGDHNTHLPWDHFRILEAIREDFPGIQKVPDPANSTAYHYRIPGHKGNVGIIAAYTRSFCGSCNRLRLTPQGVLKTCLYGDGVLNVRDLMRAGTGEAVLQQTLTKAIGSREKDGWEAEKNAAAISSLSASMATIGG</sequence>
<dbReference type="EMBL" id="CP021235">
    <property type="protein sequence ID" value="ARS35845.1"/>
    <property type="molecule type" value="Genomic_DNA"/>
</dbReference>
<dbReference type="GO" id="GO:0005525">
    <property type="term" value="F:GTP binding"/>
    <property type="evidence" value="ECO:0007669"/>
    <property type="project" value="UniProtKB-KW"/>
</dbReference>
<evidence type="ECO:0000259" key="13">
    <source>
        <dbReference type="PROSITE" id="PS51918"/>
    </source>
</evidence>
<dbReference type="STRING" id="709015.GCA_000472485_02128"/>
<dbReference type="InterPro" id="IPR013483">
    <property type="entry name" value="MoaA"/>
</dbReference>
<keyword evidence="7" id="KW-0408">Iron</keyword>
<evidence type="ECO:0000256" key="5">
    <source>
        <dbReference type="ARBA" id="ARBA00022723"/>
    </source>
</evidence>
<keyword evidence="11" id="KW-0456">Lyase</keyword>
<dbReference type="InterPro" id="IPR013785">
    <property type="entry name" value="Aldolase_TIM"/>
</dbReference>
<dbReference type="Proteomes" id="UP000266292">
    <property type="component" value="Chromosome"/>
</dbReference>
<evidence type="ECO:0000256" key="4">
    <source>
        <dbReference type="ARBA" id="ARBA00022691"/>
    </source>
</evidence>
<keyword evidence="6" id="KW-0547">Nucleotide-binding</keyword>
<dbReference type="Pfam" id="PF04055">
    <property type="entry name" value="Radical_SAM"/>
    <property type="match status" value="1"/>
</dbReference>
<dbReference type="NCBIfam" id="TIGR02666">
    <property type="entry name" value="moaA"/>
    <property type="match status" value="1"/>
</dbReference>
<dbReference type="CDD" id="cd21117">
    <property type="entry name" value="Twitch_MoaA"/>
    <property type="match status" value="1"/>
</dbReference>
<keyword evidence="3" id="KW-0004">4Fe-4S</keyword>
<accession>A0A1X9YSJ5</accession>
<evidence type="ECO:0000256" key="3">
    <source>
        <dbReference type="ARBA" id="ARBA00022485"/>
    </source>
</evidence>
<dbReference type="Gene3D" id="3.20.20.70">
    <property type="entry name" value="Aldolase class I"/>
    <property type="match status" value="1"/>
</dbReference>
<keyword evidence="8" id="KW-0411">Iron-sulfur</keyword>
<dbReference type="GO" id="GO:0061798">
    <property type="term" value="F:GTP 3',8'-cyclase activity"/>
    <property type="evidence" value="ECO:0007669"/>
    <property type="project" value="UniProtKB-EC"/>
</dbReference>
<dbReference type="KEGG" id="pact:CA264_10545"/>
<dbReference type="UniPathway" id="UPA00344"/>
<comment type="catalytic activity">
    <reaction evidence="12">
        <text>GTP + AH2 + S-adenosyl-L-methionine = (8S)-3',8-cyclo-7,8-dihydroguanosine 5'-triphosphate + 5'-deoxyadenosine + L-methionine + A + H(+)</text>
        <dbReference type="Rhea" id="RHEA:49576"/>
        <dbReference type="ChEBI" id="CHEBI:13193"/>
        <dbReference type="ChEBI" id="CHEBI:15378"/>
        <dbReference type="ChEBI" id="CHEBI:17319"/>
        <dbReference type="ChEBI" id="CHEBI:17499"/>
        <dbReference type="ChEBI" id="CHEBI:37565"/>
        <dbReference type="ChEBI" id="CHEBI:57844"/>
        <dbReference type="ChEBI" id="CHEBI:59789"/>
        <dbReference type="ChEBI" id="CHEBI:131766"/>
        <dbReference type="EC" id="4.1.99.22"/>
    </reaction>
</comment>
<dbReference type="InterPro" id="IPR050105">
    <property type="entry name" value="MoCo_biosynth_MoaA/MoaC"/>
</dbReference>
<keyword evidence="10" id="KW-0501">Molybdenum cofactor biosynthesis</keyword>
<gene>
    <name evidence="14" type="ORF">CA264_10545</name>
</gene>
<reference evidence="15" key="1">
    <citation type="submission" date="2017-05" db="EMBL/GenBank/DDBJ databases">
        <authorList>
            <person name="Ray J."/>
            <person name="Price M."/>
            <person name="Deutschbauer A."/>
        </authorList>
    </citation>
    <scope>NUCLEOTIDE SEQUENCE [LARGE SCALE GENOMIC DNA]</scope>
    <source>
        <strain evidence="15">DSM 19842</strain>
    </source>
</reference>
<dbReference type="AlphaFoldDB" id="A0A1X9YSJ5"/>
<evidence type="ECO:0000256" key="6">
    <source>
        <dbReference type="ARBA" id="ARBA00022741"/>
    </source>
</evidence>
<comment type="cofactor">
    <cofactor evidence="1">
        <name>[4Fe-4S] cluster</name>
        <dbReference type="ChEBI" id="CHEBI:49883"/>
    </cofactor>
</comment>
<dbReference type="InterPro" id="IPR000385">
    <property type="entry name" value="MoaA_NifB_PqqE_Fe-S-bd_CS"/>
</dbReference>
<dbReference type="PANTHER" id="PTHR22960">
    <property type="entry name" value="MOLYBDOPTERIN COFACTOR SYNTHESIS PROTEIN A"/>
    <property type="match status" value="1"/>
</dbReference>
<evidence type="ECO:0000256" key="10">
    <source>
        <dbReference type="ARBA" id="ARBA00023150"/>
    </source>
</evidence>
<dbReference type="GO" id="GO:0006777">
    <property type="term" value="P:Mo-molybdopterin cofactor biosynthetic process"/>
    <property type="evidence" value="ECO:0007669"/>
    <property type="project" value="UniProtKB-KW"/>
</dbReference>
<name>A0A1X9YSJ5_9BACT</name>
<dbReference type="PROSITE" id="PS01305">
    <property type="entry name" value="MOAA_NIFB_PQQE"/>
    <property type="match status" value="1"/>
</dbReference>
<dbReference type="SFLD" id="SFLDS00029">
    <property type="entry name" value="Radical_SAM"/>
    <property type="match status" value="1"/>
</dbReference>
<dbReference type="GO" id="GO:0046872">
    <property type="term" value="F:metal ion binding"/>
    <property type="evidence" value="ECO:0007669"/>
    <property type="project" value="UniProtKB-KW"/>
</dbReference>
<dbReference type="Pfam" id="PF06463">
    <property type="entry name" value="Mob_synth_C"/>
    <property type="match status" value="1"/>
</dbReference>
<dbReference type="InterPro" id="IPR040064">
    <property type="entry name" value="MoaA-like"/>
</dbReference>
<dbReference type="InterPro" id="IPR010505">
    <property type="entry name" value="MoaA_twitch"/>
</dbReference>
<organism evidence="14 15">
    <name type="scientific">Pontibacter actiniarum</name>
    <dbReference type="NCBI Taxonomy" id="323450"/>
    <lineage>
        <taxon>Bacteria</taxon>
        <taxon>Pseudomonadati</taxon>
        <taxon>Bacteroidota</taxon>
        <taxon>Cytophagia</taxon>
        <taxon>Cytophagales</taxon>
        <taxon>Hymenobacteraceae</taxon>
        <taxon>Pontibacter</taxon>
    </lineage>
</organism>
<evidence type="ECO:0000256" key="11">
    <source>
        <dbReference type="ARBA" id="ARBA00023239"/>
    </source>
</evidence>
<evidence type="ECO:0000256" key="7">
    <source>
        <dbReference type="ARBA" id="ARBA00023004"/>
    </source>
</evidence>